<dbReference type="GO" id="GO:0005178">
    <property type="term" value="F:integrin binding"/>
    <property type="evidence" value="ECO:0007669"/>
    <property type="project" value="InterPro"/>
</dbReference>
<name>A0A9D3PHD0_MEGAT</name>
<dbReference type="Pfam" id="PF13927">
    <property type="entry name" value="Ig_3"/>
    <property type="match status" value="1"/>
</dbReference>
<gene>
    <name evidence="3" type="ORF">MATL_G00220140</name>
</gene>
<keyword evidence="1" id="KW-0812">Transmembrane</keyword>
<evidence type="ECO:0000259" key="2">
    <source>
        <dbReference type="PROSITE" id="PS50835"/>
    </source>
</evidence>
<dbReference type="InterPro" id="IPR007110">
    <property type="entry name" value="Ig-like_dom"/>
</dbReference>
<protein>
    <recommendedName>
        <fullName evidence="2">Ig-like domain-containing protein</fullName>
    </recommendedName>
</protein>
<evidence type="ECO:0000313" key="4">
    <source>
        <dbReference type="Proteomes" id="UP001046870"/>
    </source>
</evidence>
<feature type="domain" description="Ig-like" evidence="2">
    <location>
        <begin position="93"/>
        <end position="172"/>
    </location>
</feature>
<dbReference type="InterPro" id="IPR036179">
    <property type="entry name" value="Ig-like_dom_sf"/>
</dbReference>
<dbReference type="Gene3D" id="2.60.40.10">
    <property type="entry name" value="Immunoglobulins"/>
    <property type="match status" value="2"/>
</dbReference>
<organism evidence="3 4">
    <name type="scientific">Megalops atlanticus</name>
    <name type="common">Tarpon</name>
    <name type="synonym">Clupea gigantea</name>
    <dbReference type="NCBI Taxonomy" id="7932"/>
    <lineage>
        <taxon>Eukaryota</taxon>
        <taxon>Metazoa</taxon>
        <taxon>Chordata</taxon>
        <taxon>Craniata</taxon>
        <taxon>Vertebrata</taxon>
        <taxon>Euteleostomi</taxon>
        <taxon>Actinopterygii</taxon>
        <taxon>Neopterygii</taxon>
        <taxon>Teleostei</taxon>
        <taxon>Elopiformes</taxon>
        <taxon>Megalopidae</taxon>
        <taxon>Megalops</taxon>
    </lineage>
</organism>
<dbReference type="Proteomes" id="UP001046870">
    <property type="component" value="Chromosome 19"/>
</dbReference>
<dbReference type="GO" id="GO:0007155">
    <property type="term" value="P:cell adhesion"/>
    <property type="evidence" value="ECO:0007669"/>
    <property type="project" value="InterPro"/>
</dbReference>
<dbReference type="InterPro" id="IPR003599">
    <property type="entry name" value="Ig_sub"/>
</dbReference>
<dbReference type="AlphaFoldDB" id="A0A9D3PHD0"/>
<dbReference type="EMBL" id="JAFDVH010000019">
    <property type="protein sequence ID" value="KAG7460304.1"/>
    <property type="molecule type" value="Genomic_DNA"/>
</dbReference>
<keyword evidence="1" id="KW-1133">Transmembrane helix</keyword>
<dbReference type="InterPro" id="IPR047012">
    <property type="entry name" value="ICAM_VCAM"/>
</dbReference>
<proteinExistence type="predicted"/>
<dbReference type="OrthoDB" id="5843397at2759"/>
<dbReference type="PROSITE" id="PS50835">
    <property type="entry name" value="IG_LIKE"/>
    <property type="match status" value="1"/>
</dbReference>
<dbReference type="SMART" id="SM00409">
    <property type="entry name" value="IG"/>
    <property type="match status" value="1"/>
</dbReference>
<comment type="caution">
    <text evidence="3">The sequence shown here is derived from an EMBL/GenBank/DDBJ whole genome shotgun (WGS) entry which is preliminary data.</text>
</comment>
<dbReference type="PANTHER" id="PTHR13771:SF9">
    <property type="entry name" value="INTERCELLULAR ADHESION MOLECULE 5"/>
    <property type="match status" value="1"/>
</dbReference>
<evidence type="ECO:0000313" key="3">
    <source>
        <dbReference type="EMBL" id="KAG7460304.1"/>
    </source>
</evidence>
<keyword evidence="1" id="KW-0472">Membrane</keyword>
<accession>A0A9D3PHD0</accession>
<dbReference type="SUPFAM" id="SSF48726">
    <property type="entry name" value="Immunoglobulin"/>
    <property type="match status" value="1"/>
</dbReference>
<reference evidence="3" key="1">
    <citation type="submission" date="2021-01" db="EMBL/GenBank/DDBJ databases">
        <authorList>
            <person name="Zahm M."/>
            <person name="Roques C."/>
            <person name="Cabau C."/>
            <person name="Klopp C."/>
            <person name="Donnadieu C."/>
            <person name="Jouanno E."/>
            <person name="Lampietro C."/>
            <person name="Louis A."/>
            <person name="Herpin A."/>
            <person name="Echchiki A."/>
            <person name="Berthelot C."/>
            <person name="Parey E."/>
            <person name="Roest-Crollius H."/>
            <person name="Braasch I."/>
            <person name="Postlethwait J."/>
            <person name="Bobe J."/>
            <person name="Montfort J."/>
            <person name="Bouchez O."/>
            <person name="Begum T."/>
            <person name="Mejri S."/>
            <person name="Adams A."/>
            <person name="Chen W.-J."/>
            <person name="Guiguen Y."/>
        </authorList>
    </citation>
    <scope>NUCLEOTIDE SEQUENCE</scope>
    <source>
        <strain evidence="3">YG-15Mar2019-1</strain>
        <tissue evidence="3">Brain</tissue>
    </source>
</reference>
<feature type="transmembrane region" description="Helical" evidence="1">
    <location>
        <begin position="182"/>
        <end position="204"/>
    </location>
</feature>
<evidence type="ECO:0000256" key="1">
    <source>
        <dbReference type="SAM" id="Phobius"/>
    </source>
</evidence>
<sequence length="214" mass="23812">MSEDHLGIGWEASEGSVDMVQDVQFVTWRVENLTDWHIEPKCYVNFMNGTEFKQCEEALQVTLYKTPDSVSISSVDHTGPMVEGRQYQLQYPPSFSTPDEEVLEVIEGKGVRLNCHSLGNPTPVYSWLLPQSQEETHNHTLVTSSSLPAGSHRYTCRASNQLGEISKEFTVKIKHKGSPRTVLWSLIAVGVAVAVVLIAGYVYLKSKAGENTII</sequence>
<dbReference type="InterPro" id="IPR013783">
    <property type="entry name" value="Ig-like_fold"/>
</dbReference>
<dbReference type="PANTHER" id="PTHR13771">
    <property type="entry name" value="INTERCELLULAR ADHESION MOLECULE"/>
    <property type="match status" value="1"/>
</dbReference>
<keyword evidence="4" id="KW-1185">Reference proteome</keyword>